<evidence type="ECO:0000256" key="1">
    <source>
        <dbReference type="SAM" id="MobiDB-lite"/>
    </source>
</evidence>
<proteinExistence type="predicted"/>
<feature type="compositionally biased region" description="Acidic residues" evidence="1">
    <location>
        <begin position="629"/>
        <end position="652"/>
    </location>
</feature>
<evidence type="ECO:0000313" key="2">
    <source>
        <dbReference type="EMBL" id="KAG7381838.1"/>
    </source>
</evidence>
<dbReference type="Proteomes" id="UP000694044">
    <property type="component" value="Unassembled WGS sequence"/>
</dbReference>
<evidence type="ECO:0000313" key="3">
    <source>
        <dbReference type="Proteomes" id="UP000694044"/>
    </source>
</evidence>
<comment type="caution">
    <text evidence="2">The sequence shown here is derived from an EMBL/GenBank/DDBJ whole genome shotgun (WGS) entry which is preliminary data.</text>
</comment>
<reference evidence="2" key="1">
    <citation type="submission" date="2021-02" db="EMBL/GenBank/DDBJ databases">
        <authorList>
            <person name="Palmer J.M."/>
        </authorList>
    </citation>
    <scope>NUCLEOTIDE SEQUENCE</scope>
    <source>
        <strain evidence="2">SCRP734</strain>
    </source>
</reference>
<name>A0A8T1VNQ4_9STRA</name>
<dbReference type="AlphaFoldDB" id="A0A8T1VNQ4"/>
<protein>
    <submittedName>
        <fullName evidence="2">Uncharacterized protein</fullName>
    </submittedName>
</protein>
<organism evidence="2 3">
    <name type="scientific">Phytophthora pseudosyringae</name>
    <dbReference type="NCBI Taxonomy" id="221518"/>
    <lineage>
        <taxon>Eukaryota</taxon>
        <taxon>Sar</taxon>
        <taxon>Stramenopiles</taxon>
        <taxon>Oomycota</taxon>
        <taxon>Peronosporomycetes</taxon>
        <taxon>Peronosporales</taxon>
        <taxon>Peronosporaceae</taxon>
        <taxon>Phytophthora</taxon>
    </lineage>
</organism>
<sequence length="652" mass="74237">MERVPTLPLPLFSSIVGFAVHHYNEDILPDTRRLHLASNAFKDLSLVSKAWYGSVRELVYQFQRSTLTVTFQTASRQELLELRRKVLTRGAHVADLRISMGDVRFFGEHSHRGRRLPASLDSLELGWDALLAPLPGLRRLDLSEMPLSSPHTRKVVEAATKYCRELEALVLPGKEHYNMRPGATEVDALLSAVYKGLESWRPVGHRAGLRQLKVPTINEVDRFRSCRELLDNVVKYCPQVEYLDGCKQSLCEMNRLTCQDMWMLNLRDWKKFNAACTNIREFNWVVAPFADPYFKVFGEHAKPKLSKLVFAVNMLWEWERYFLVVDTEAGIMARTNIAHVSREGYGVHAKDPSTALLGCPGLEELEIALYHPLDEDEVEDSIVREPEYFPDEEVLEASIFDDHFWETLAANCPLINRIALWEIVEGLDLQHIHTFTDQGLLALAKLKYLDFVELRPINCTGNGLFEFLNGFSDEFTGQRTFQISLGGRSIMPEYVRTDINFYDAVKSLLTRIADTPADELPISQQRIVLRLKNAIISPVEKDWSMDYLEGLTKIVARVKETHLSLRLRITAHGYDGNCFKSIAELGLYAAHAEPSSWFGWDAEQSNCDVVFANRGGVPYPDDAGTQDCENIDDSDNDMSGDREDEFDADFAF</sequence>
<keyword evidence="3" id="KW-1185">Reference proteome</keyword>
<dbReference type="OrthoDB" id="93649at2759"/>
<gene>
    <name evidence="2" type="ORF">PHYPSEUDO_005621</name>
</gene>
<accession>A0A8T1VNQ4</accession>
<feature type="region of interest" description="Disordered" evidence="1">
    <location>
        <begin position="620"/>
        <end position="652"/>
    </location>
</feature>
<dbReference type="EMBL" id="JAGDFM010000230">
    <property type="protein sequence ID" value="KAG7381838.1"/>
    <property type="molecule type" value="Genomic_DNA"/>
</dbReference>